<dbReference type="EMBL" id="JACSRA010000007">
    <property type="protein sequence ID" value="MBD7910873.1"/>
    <property type="molecule type" value="Genomic_DNA"/>
</dbReference>
<dbReference type="Pfam" id="PF12146">
    <property type="entry name" value="Hydrolase_4"/>
    <property type="match status" value="1"/>
</dbReference>
<organism evidence="2 3">
    <name type="scientific">Clostridium cibarium</name>
    <dbReference type="NCBI Taxonomy" id="2762247"/>
    <lineage>
        <taxon>Bacteria</taxon>
        <taxon>Bacillati</taxon>
        <taxon>Bacillota</taxon>
        <taxon>Clostridia</taxon>
        <taxon>Eubacteriales</taxon>
        <taxon>Clostridiaceae</taxon>
        <taxon>Clostridium</taxon>
    </lineage>
</organism>
<dbReference type="RefSeq" id="WP_191767925.1">
    <property type="nucleotide sequence ID" value="NZ_JACSRA010000007.1"/>
</dbReference>
<dbReference type="InterPro" id="IPR029058">
    <property type="entry name" value="AB_hydrolase_fold"/>
</dbReference>
<name>A0ABR8PRS2_9CLOT</name>
<dbReference type="InterPro" id="IPR052920">
    <property type="entry name" value="DNA-binding_regulatory"/>
</dbReference>
<dbReference type="Gene3D" id="3.40.50.1820">
    <property type="entry name" value="alpha/beta hydrolase"/>
    <property type="match status" value="1"/>
</dbReference>
<evidence type="ECO:0000313" key="3">
    <source>
        <dbReference type="Proteomes" id="UP000627781"/>
    </source>
</evidence>
<dbReference type="PANTHER" id="PTHR43358:SF4">
    <property type="entry name" value="ALPHA_BETA HYDROLASE FOLD-1 DOMAIN-CONTAINING PROTEIN"/>
    <property type="match status" value="1"/>
</dbReference>
<evidence type="ECO:0000259" key="1">
    <source>
        <dbReference type="Pfam" id="PF12146"/>
    </source>
</evidence>
<protein>
    <submittedName>
        <fullName evidence="2">Alpha/beta hydrolase</fullName>
    </submittedName>
</protein>
<gene>
    <name evidence="2" type="ORF">H9661_05840</name>
</gene>
<feature type="domain" description="Serine aminopeptidase S33" evidence="1">
    <location>
        <begin position="93"/>
        <end position="194"/>
    </location>
</feature>
<keyword evidence="3" id="KW-1185">Reference proteome</keyword>
<dbReference type="InterPro" id="IPR022742">
    <property type="entry name" value="Hydrolase_4"/>
</dbReference>
<accession>A0ABR8PRS2</accession>
<dbReference type="PANTHER" id="PTHR43358">
    <property type="entry name" value="ALPHA/BETA-HYDROLASE"/>
    <property type="match status" value="1"/>
</dbReference>
<sequence>MSKVKKVLLIIISVVLVLALATIGVAGNYFYNLALNPKTSKEKVFGTKDKSVEASNVAVSNWITDKSGYKDAFIDSIDDLQLHGYEIINTNPSKTWVITVHGYMGQGKEMEGYANAFYNMGYNVLVPDLRGHGKSEGKYIGMGWDDRKDILSWIDYILQKDSDANIVLHGVSMGGGTVMMTSGEDLPGNVKAIIEDCGYTSVWDEFSYQLDSLFGLPEFPVLQSASLVSKIRAGYWLQDASAIEQLAKSKTPMLFIHGDKDTFVPYSMLDKVYNSANVEKEKLVVEGAAHAQASKTNPQLYWGTISKFIKNYIAN</sequence>
<proteinExistence type="predicted"/>
<dbReference type="Proteomes" id="UP000627781">
    <property type="component" value="Unassembled WGS sequence"/>
</dbReference>
<dbReference type="SUPFAM" id="SSF53474">
    <property type="entry name" value="alpha/beta-Hydrolases"/>
    <property type="match status" value="1"/>
</dbReference>
<evidence type="ECO:0000313" key="2">
    <source>
        <dbReference type="EMBL" id="MBD7910873.1"/>
    </source>
</evidence>
<comment type="caution">
    <text evidence="2">The sequence shown here is derived from an EMBL/GenBank/DDBJ whole genome shotgun (WGS) entry which is preliminary data.</text>
</comment>
<keyword evidence="2" id="KW-0378">Hydrolase</keyword>
<dbReference type="GO" id="GO:0016787">
    <property type="term" value="F:hydrolase activity"/>
    <property type="evidence" value="ECO:0007669"/>
    <property type="project" value="UniProtKB-KW"/>
</dbReference>
<reference evidence="2 3" key="1">
    <citation type="submission" date="2020-08" db="EMBL/GenBank/DDBJ databases">
        <title>A Genomic Blueprint of the Chicken Gut Microbiome.</title>
        <authorList>
            <person name="Gilroy R."/>
            <person name="Ravi A."/>
            <person name="Getino M."/>
            <person name="Pursley I."/>
            <person name="Horton D.L."/>
            <person name="Alikhan N.-F."/>
            <person name="Baker D."/>
            <person name="Gharbi K."/>
            <person name="Hall N."/>
            <person name="Watson M."/>
            <person name="Adriaenssens E.M."/>
            <person name="Foster-Nyarko E."/>
            <person name="Jarju S."/>
            <person name="Secka A."/>
            <person name="Antonio M."/>
            <person name="Oren A."/>
            <person name="Chaudhuri R."/>
            <person name="La Ragione R.M."/>
            <person name="Hildebrand F."/>
            <person name="Pallen M.J."/>
        </authorList>
    </citation>
    <scope>NUCLEOTIDE SEQUENCE [LARGE SCALE GENOMIC DNA]</scope>
    <source>
        <strain evidence="2 3">Sa3CVN1</strain>
    </source>
</reference>